<dbReference type="EMBL" id="JAFBFC010000004">
    <property type="protein sequence ID" value="MBM7703751.1"/>
    <property type="molecule type" value="Genomic_DNA"/>
</dbReference>
<evidence type="ECO:0000313" key="10">
    <source>
        <dbReference type="Proteomes" id="UP000809829"/>
    </source>
</evidence>
<dbReference type="SUPFAM" id="SSF54001">
    <property type="entry name" value="Cysteine proteinases"/>
    <property type="match status" value="1"/>
</dbReference>
<name>A0ABS2QW89_9BACI</name>
<keyword evidence="2" id="KW-0645">Protease</keyword>
<dbReference type="PANTHER" id="PTHR47053:SF1">
    <property type="entry name" value="MUREIN DD-ENDOPEPTIDASE MEPH-RELATED"/>
    <property type="match status" value="1"/>
</dbReference>
<comment type="similarity">
    <text evidence="1">Belongs to the peptidase C40 family.</text>
</comment>
<gene>
    <name evidence="9" type="ORF">JOC83_002600</name>
</gene>
<evidence type="ECO:0000256" key="3">
    <source>
        <dbReference type="ARBA" id="ARBA00022729"/>
    </source>
</evidence>
<dbReference type="Proteomes" id="UP000809829">
    <property type="component" value="Unassembled WGS sequence"/>
</dbReference>
<feature type="signal peptide" evidence="7">
    <location>
        <begin position="1"/>
        <end position="27"/>
    </location>
</feature>
<keyword evidence="6" id="KW-0175">Coiled coil</keyword>
<dbReference type="Pfam" id="PF00877">
    <property type="entry name" value="NLPC_P60"/>
    <property type="match status" value="1"/>
</dbReference>
<accession>A0ABS2QW89</accession>
<dbReference type="RefSeq" id="WP_205187700.1">
    <property type="nucleotide sequence ID" value="NZ_JAFBFC010000004.1"/>
</dbReference>
<evidence type="ECO:0000256" key="7">
    <source>
        <dbReference type="SAM" id="SignalP"/>
    </source>
</evidence>
<feature type="chain" id="PRO_5047486676" evidence="7">
    <location>
        <begin position="28"/>
        <end position="413"/>
    </location>
</feature>
<proteinExistence type="inferred from homology"/>
<evidence type="ECO:0000256" key="6">
    <source>
        <dbReference type="SAM" id="Coils"/>
    </source>
</evidence>
<dbReference type="Gene3D" id="6.10.250.3150">
    <property type="match status" value="1"/>
</dbReference>
<feature type="coiled-coil region" evidence="6">
    <location>
        <begin position="231"/>
        <end position="269"/>
    </location>
</feature>
<dbReference type="InterPro" id="IPR051202">
    <property type="entry name" value="Peptidase_C40"/>
</dbReference>
<dbReference type="PANTHER" id="PTHR47053">
    <property type="entry name" value="MUREIN DD-ENDOPEPTIDASE MEPH-RELATED"/>
    <property type="match status" value="1"/>
</dbReference>
<comment type="caution">
    <text evidence="9">The sequence shown here is derived from an EMBL/GenBank/DDBJ whole genome shotgun (WGS) entry which is preliminary data.</text>
</comment>
<protein>
    <submittedName>
        <fullName evidence="9">Peptidoglycan hydrolase CwlO-like protein</fullName>
    </submittedName>
</protein>
<evidence type="ECO:0000256" key="1">
    <source>
        <dbReference type="ARBA" id="ARBA00007074"/>
    </source>
</evidence>
<feature type="coiled-coil region" evidence="6">
    <location>
        <begin position="30"/>
        <end position="99"/>
    </location>
</feature>
<keyword evidence="10" id="KW-1185">Reference proteome</keyword>
<reference evidence="9 10" key="1">
    <citation type="submission" date="2021-01" db="EMBL/GenBank/DDBJ databases">
        <title>Genomic Encyclopedia of Type Strains, Phase IV (KMG-IV): sequencing the most valuable type-strain genomes for metagenomic binning, comparative biology and taxonomic classification.</title>
        <authorList>
            <person name="Goeker M."/>
        </authorList>
    </citation>
    <scope>NUCLEOTIDE SEQUENCE [LARGE SCALE GENOMIC DNA]</scope>
    <source>
        <strain evidence="9 10">DSM 104297</strain>
    </source>
</reference>
<organism evidence="9 10">
    <name type="scientific">Priestia iocasae</name>
    <dbReference type="NCBI Taxonomy" id="2291674"/>
    <lineage>
        <taxon>Bacteria</taxon>
        <taxon>Bacillati</taxon>
        <taxon>Bacillota</taxon>
        <taxon>Bacilli</taxon>
        <taxon>Bacillales</taxon>
        <taxon>Bacillaceae</taxon>
        <taxon>Priestia</taxon>
    </lineage>
</organism>
<keyword evidence="3 7" id="KW-0732">Signal</keyword>
<evidence type="ECO:0000313" key="9">
    <source>
        <dbReference type="EMBL" id="MBM7703751.1"/>
    </source>
</evidence>
<feature type="domain" description="NlpC/P60" evidence="8">
    <location>
        <begin position="282"/>
        <end position="413"/>
    </location>
</feature>
<dbReference type="InterPro" id="IPR038765">
    <property type="entry name" value="Papain-like_cys_pep_sf"/>
</dbReference>
<keyword evidence="5" id="KW-0788">Thiol protease</keyword>
<dbReference type="Gene3D" id="3.90.1720.10">
    <property type="entry name" value="endopeptidase domain like (from Nostoc punctiforme)"/>
    <property type="match status" value="1"/>
</dbReference>
<dbReference type="Pfam" id="PF24568">
    <property type="entry name" value="CC_PcsB"/>
    <property type="match status" value="1"/>
</dbReference>
<keyword evidence="4" id="KW-0378">Hydrolase</keyword>
<evidence type="ECO:0000256" key="2">
    <source>
        <dbReference type="ARBA" id="ARBA00022670"/>
    </source>
</evidence>
<sequence length="413" mass="47160">MKKSIILFHTTALLGISFLFSHFDANAESLTNMNRKKEQVQQQLKDTQLNLTQTVDEIHRLQDEQQLFIQQIKRLELALEANEEQIRITENQMMKKTVEIETVQKDLSVLQEKFQKRYHLLEERAKSFHESGGNISYIDVLLGASSFSNFVDRAIAVATIAKADQQLLNQTQIDQKILKEKQLKVERKLEELQYMKTELDGMMVQFNEQKNHQHVYIAQVKVEEKEQTYLKMSLEEKEEALSQRNTVIQQEIQQEKQRLEKESKQTVTLTQSYHADIPMTGSGNVSEVVTVGNKWIGHSAYVFGGGRNSYDIANGLFDCSAFVHWAYSQVGIKLGPLGSVSTETLKHVGKQVLVRDIKPGDLVFFDTYKIDGHVGIYVGNGTFIGSQSSTGVAIADMTKGYYKQKFNGRVRRI</sequence>
<evidence type="ECO:0000259" key="8">
    <source>
        <dbReference type="PROSITE" id="PS51935"/>
    </source>
</evidence>
<dbReference type="PROSITE" id="PS51935">
    <property type="entry name" value="NLPC_P60"/>
    <property type="match status" value="1"/>
</dbReference>
<evidence type="ECO:0000256" key="5">
    <source>
        <dbReference type="ARBA" id="ARBA00022807"/>
    </source>
</evidence>
<dbReference type="InterPro" id="IPR057309">
    <property type="entry name" value="PcsB_CC"/>
</dbReference>
<dbReference type="InterPro" id="IPR000064">
    <property type="entry name" value="NLP_P60_dom"/>
</dbReference>
<evidence type="ECO:0000256" key="4">
    <source>
        <dbReference type="ARBA" id="ARBA00022801"/>
    </source>
</evidence>